<evidence type="ECO:0000313" key="2">
    <source>
        <dbReference type="EMBL" id="EEC19746.1"/>
    </source>
</evidence>
<reference evidence="3" key="2">
    <citation type="submission" date="2020-05" db="UniProtKB">
        <authorList>
            <consortium name="EnsemblMetazoa"/>
        </authorList>
    </citation>
    <scope>IDENTIFICATION</scope>
    <source>
        <strain evidence="3">wikel</strain>
    </source>
</reference>
<keyword evidence="4" id="KW-1185">Reference proteome</keyword>
<evidence type="ECO:0000313" key="3">
    <source>
        <dbReference type="EnsemblMetazoa" id="ISCW014537-PA"/>
    </source>
</evidence>
<dbReference type="PaxDb" id="6945-B7QLM4"/>
<dbReference type="HOGENOM" id="CLU_3052698_0_0_1"/>
<organism>
    <name type="scientific">Ixodes scapularis</name>
    <name type="common">Black-legged tick</name>
    <name type="synonym">Deer tick</name>
    <dbReference type="NCBI Taxonomy" id="6945"/>
    <lineage>
        <taxon>Eukaryota</taxon>
        <taxon>Metazoa</taxon>
        <taxon>Ecdysozoa</taxon>
        <taxon>Arthropoda</taxon>
        <taxon>Chelicerata</taxon>
        <taxon>Arachnida</taxon>
        <taxon>Acari</taxon>
        <taxon>Parasitiformes</taxon>
        <taxon>Ixodida</taxon>
        <taxon>Ixodoidea</taxon>
        <taxon>Ixodidae</taxon>
        <taxon>Ixodinae</taxon>
        <taxon>Ixodes</taxon>
    </lineage>
</organism>
<dbReference type="Proteomes" id="UP000001555">
    <property type="component" value="Unassembled WGS sequence"/>
</dbReference>
<evidence type="ECO:0000256" key="1">
    <source>
        <dbReference type="SAM" id="MobiDB-lite"/>
    </source>
</evidence>
<dbReference type="EMBL" id="ABJB010293548">
    <property type="status" value="NOT_ANNOTATED_CDS"/>
    <property type="molecule type" value="Genomic_DNA"/>
</dbReference>
<protein>
    <submittedName>
        <fullName evidence="2 3">Uncharacterized protein</fullName>
    </submittedName>
</protein>
<reference evidence="2 4" key="1">
    <citation type="submission" date="2008-03" db="EMBL/GenBank/DDBJ databases">
        <title>Annotation of Ixodes scapularis.</title>
        <authorList>
            <consortium name="Ixodes scapularis Genome Project Consortium"/>
            <person name="Caler E."/>
            <person name="Hannick L.I."/>
            <person name="Bidwell S."/>
            <person name="Joardar V."/>
            <person name="Thiagarajan M."/>
            <person name="Amedeo P."/>
            <person name="Galinsky K.J."/>
            <person name="Schobel S."/>
            <person name="Inman J."/>
            <person name="Hostetler J."/>
            <person name="Miller J."/>
            <person name="Hammond M."/>
            <person name="Megy K."/>
            <person name="Lawson D."/>
            <person name="Kodira C."/>
            <person name="Sutton G."/>
            <person name="Meyer J."/>
            <person name="Hill C.A."/>
            <person name="Birren B."/>
            <person name="Nene V."/>
            <person name="Collins F."/>
            <person name="Alarcon-Chaidez F."/>
            <person name="Wikel S."/>
            <person name="Strausberg R."/>
        </authorList>
    </citation>
    <scope>NUCLEOTIDE SEQUENCE [LARGE SCALE GENOMIC DNA]</scope>
    <source>
        <strain evidence="4">Wikel</strain>
        <strain evidence="2">Wikel colony</strain>
    </source>
</reference>
<dbReference type="VEuPathDB" id="VectorBase:ISCI014537"/>
<dbReference type="EMBL" id="DS966760">
    <property type="protein sequence ID" value="EEC19746.1"/>
    <property type="molecule type" value="Genomic_DNA"/>
</dbReference>
<evidence type="ECO:0000313" key="4">
    <source>
        <dbReference type="Proteomes" id="UP000001555"/>
    </source>
</evidence>
<dbReference type="InParanoid" id="B7QLM4"/>
<feature type="region of interest" description="Disordered" evidence="1">
    <location>
        <begin position="1"/>
        <end position="54"/>
    </location>
</feature>
<accession>B7QLM4</accession>
<dbReference type="VEuPathDB" id="VectorBase:ISCW014537"/>
<proteinExistence type="predicted"/>
<gene>
    <name evidence="2" type="ORF">IscW_ISCW014537</name>
</gene>
<dbReference type="EnsemblMetazoa" id="ISCW014537-RA">
    <property type="protein sequence ID" value="ISCW014537-PA"/>
    <property type="gene ID" value="ISCW014537"/>
</dbReference>
<dbReference type="AlphaFoldDB" id="B7QLM4"/>
<name>B7QLM4_IXOSC</name>
<sequence>MDHPTSYFVVEPPHRDEFRSPVPPRSEYKDGGLSAAPTPPPNFTDDAGPCPTTP</sequence>